<dbReference type="RefSeq" id="WP_181814411.1">
    <property type="nucleotide sequence ID" value="NZ_UGQU01000003.1"/>
</dbReference>
<dbReference type="STRING" id="477.A9309_00345"/>
<gene>
    <name evidence="2" type="ORF">NCTC10359_01823</name>
</gene>
<reference evidence="2 3" key="1">
    <citation type="submission" date="2018-06" db="EMBL/GenBank/DDBJ databases">
        <authorList>
            <consortium name="Pathogen Informatics"/>
            <person name="Doyle S."/>
        </authorList>
    </citation>
    <scope>NUCLEOTIDE SEQUENCE [LARGE SCALE GENOMIC DNA]</scope>
    <source>
        <strain evidence="2 3">NCTC10359</strain>
    </source>
</reference>
<evidence type="ECO:0000313" key="3">
    <source>
        <dbReference type="Proteomes" id="UP000254437"/>
    </source>
</evidence>
<accession>A0A378TSW1</accession>
<evidence type="ECO:0000256" key="1">
    <source>
        <dbReference type="SAM" id="Phobius"/>
    </source>
</evidence>
<evidence type="ECO:0000313" key="2">
    <source>
        <dbReference type="EMBL" id="STZ63394.1"/>
    </source>
</evidence>
<dbReference type="EMBL" id="UGQU01000003">
    <property type="protein sequence ID" value="STZ63394.1"/>
    <property type="molecule type" value="Genomic_DNA"/>
</dbReference>
<protein>
    <submittedName>
        <fullName evidence="2">Uncharacterized protein</fullName>
    </submittedName>
</protein>
<feature type="transmembrane region" description="Helical" evidence="1">
    <location>
        <begin position="24"/>
        <end position="41"/>
    </location>
</feature>
<dbReference type="Proteomes" id="UP000254437">
    <property type="component" value="Unassembled WGS sequence"/>
</dbReference>
<proteinExistence type="predicted"/>
<keyword evidence="1" id="KW-0472">Membrane</keyword>
<dbReference type="AlphaFoldDB" id="A0A378TSW1"/>
<sequence length="56" mass="6779">MDKAFCAIILGYFGIIKQDYDNPIIAFVAIYMVLESLYYFWQFYKKNDTIKFDDKF</sequence>
<organism evidence="2 3">
    <name type="scientific">Moraxella lacunata</name>
    <dbReference type="NCBI Taxonomy" id="477"/>
    <lineage>
        <taxon>Bacteria</taxon>
        <taxon>Pseudomonadati</taxon>
        <taxon>Pseudomonadota</taxon>
        <taxon>Gammaproteobacteria</taxon>
        <taxon>Moraxellales</taxon>
        <taxon>Moraxellaceae</taxon>
        <taxon>Moraxella</taxon>
    </lineage>
</organism>
<keyword evidence="1" id="KW-1133">Transmembrane helix</keyword>
<name>A0A378TSW1_MORLA</name>
<keyword evidence="1" id="KW-0812">Transmembrane</keyword>